<dbReference type="Proteomes" id="UP001551658">
    <property type="component" value="Unassembled WGS sequence"/>
</dbReference>
<gene>
    <name evidence="1" type="ORF">AB0H72_10285</name>
</gene>
<reference evidence="1 2" key="1">
    <citation type="submission" date="2024-06" db="EMBL/GenBank/DDBJ databases">
        <title>The Natural Products Discovery Center: Release of the First 8490 Sequenced Strains for Exploring Actinobacteria Biosynthetic Diversity.</title>
        <authorList>
            <person name="Kalkreuter E."/>
            <person name="Kautsar S.A."/>
            <person name="Yang D."/>
            <person name="Bader C.D."/>
            <person name="Teijaro C.N."/>
            <person name="Fluegel L."/>
            <person name="Davis C.M."/>
            <person name="Simpson J.R."/>
            <person name="Lauterbach L."/>
            <person name="Steele A.D."/>
            <person name="Gui C."/>
            <person name="Meng S."/>
            <person name="Li G."/>
            <person name="Viehrig K."/>
            <person name="Ye F."/>
            <person name="Su P."/>
            <person name="Kiefer A.F."/>
            <person name="Nichols A."/>
            <person name="Cepeda A.J."/>
            <person name="Yan W."/>
            <person name="Fan B."/>
            <person name="Jiang Y."/>
            <person name="Adhikari A."/>
            <person name="Zheng C.-J."/>
            <person name="Schuster L."/>
            <person name="Cowan T.M."/>
            <person name="Smanski M.J."/>
            <person name="Chevrette M.G."/>
            <person name="De Carvalho L.P.S."/>
            <person name="Shen B."/>
        </authorList>
    </citation>
    <scope>NUCLEOTIDE SEQUENCE [LARGE SCALE GENOMIC DNA]</scope>
    <source>
        <strain evidence="1 2">NPDC050671</strain>
    </source>
</reference>
<sequence length="164" mass="17581">MAHAITALILTGPYQADAVDRWDLVPVPLRGDLTLFHLTHYYTAYWQAKLGIEGYFELAPNTCELLFPSEKVISVVAAEIATRPAPTFAVVVTEYFGGAGGQAAVVSVDGGPIRPVDNINSALRVLGVIAAPGSDEFDTVGLSGHRSTLDYLDRYVELCDDLGV</sequence>
<proteinExistence type="predicted"/>
<evidence type="ECO:0000313" key="2">
    <source>
        <dbReference type="Proteomes" id="UP001551658"/>
    </source>
</evidence>
<organism evidence="1 2">
    <name type="scientific">Nocardia fusca</name>
    <dbReference type="NCBI Taxonomy" id="941183"/>
    <lineage>
        <taxon>Bacteria</taxon>
        <taxon>Bacillati</taxon>
        <taxon>Actinomycetota</taxon>
        <taxon>Actinomycetes</taxon>
        <taxon>Mycobacteriales</taxon>
        <taxon>Nocardiaceae</taxon>
        <taxon>Nocardia</taxon>
    </lineage>
</organism>
<name>A0ABV3F5W5_9NOCA</name>
<comment type="caution">
    <text evidence="1">The sequence shown here is derived from an EMBL/GenBank/DDBJ whole genome shotgun (WGS) entry which is preliminary data.</text>
</comment>
<evidence type="ECO:0000313" key="1">
    <source>
        <dbReference type="EMBL" id="MEV0363078.1"/>
    </source>
</evidence>
<dbReference type="RefSeq" id="WP_357976648.1">
    <property type="nucleotide sequence ID" value="NZ_JBFAIH010000004.1"/>
</dbReference>
<accession>A0ABV3F5W5</accession>
<protein>
    <submittedName>
        <fullName evidence="1">Uncharacterized protein</fullName>
    </submittedName>
</protein>
<keyword evidence="2" id="KW-1185">Reference proteome</keyword>
<dbReference type="EMBL" id="JBFAIH010000004">
    <property type="protein sequence ID" value="MEV0363078.1"/>
    <property type="molecule type" value="Genomic_DNA"/>
</dbReference>